<protein>
    <submittedName>
        <fullName evidence="2">Uncharacterized protein</fullName>
    </submittedName>
</protein>
<keyword evidence="1" id="KW-0812">Transmembrane</keyword>
<dbReference type="EMBL" id="SRHE01000747">
    <property type="protein sequence ID" value="TWW08280.1"/>
    <property type="molecule type" value="Genomic_DNA"/>
</dbReference>
<keyword evidence="1" id="KW-0472">Membrane</keyword>
<reference evidence="2 3" key="2">
    <citation type="submission" date="2019-08" db="EMBL/GenBank/DDBJ databases">
        <authorList>
            <person name="Henke P."/>
        </authorList>
    </citation>
    <scope>NUCLEOTIDE SEQUENCE [LARGE SCALE GENOMIC DNA]</scope>
    <source>
        <strain evidence="2">Phe10_nw2017</strain>
    </source>
</reference>
<proteinExistence type="predicted"/>
<reference evidence="2 3" key="1">
    <citation type="submission" date="2019-08" db="EMBL/GenBank/DDBJ databases">
        <title>100 year-old enigma solved: identification of Planctomyces bekefii, the type genus and species of the phylum Planctomycetes.</title>
        <authorList>
            <person name="Svetlana D.N."/>
            <person name="Overmann J."/>
        </authorList>
    </citation>
    <scope>NUCLEOTIDE SEQUENCE [LARGE SCALE GENOMIC DNA]</scope>
    <source>
        <strain evidence="2">Phe10_nw2017</strain>
    </source>
</reference>
<gene>
    <name evidence="2" type="ORF">E3A20_25920</name>
</gene>
<evidence type="ECO:0000313" key="2">
    <source>
        <dbReference type="EMBL" id="TWW08280.1"/>
    </source>
</evidence>
<evidence type="ECO:0000313" key="3">
    <source>
        <dbReference type="Proteomes" id="UP000321083"/>
    </source>
</evidence>
<accession>A0A5C6M0L3</accession>
<organism evidence="2 3">
    <name type="scientific">Planctomyces bekefii</name>
    <dbReference type="NCBI Taxonomy" id="1653850"/>
    <lineage>
        <taxon>Bacteria</taxon>
        <taxon>Pseudomonadati</taxon>
        <taxon>Planctomycetota</taxon>
        <taxon>Planctomycetia</taxon>
        <taxon>Planctomycetales</taxon>
        <taxon>Planctomycetaceae</taxon>
        <taxon>Planctomyces</taxon>
    </lineage>
</organism>
<comment type="caution">
    <text evidence="2">The sequence shown here is derived from an EMBL/GenBank/DDBJ whole genome shotgun (WGS) entry which is preliminary data.</text>
</comment>
<name>A0A5C6M0L3_9PLAN</name>
<dbReference type="Proteomes" id="UP000321083">
    <property type="component" value="Unassembled WGS sequence"/>
</dbReference>
<feature type="transmembrane region" description="Helical" evidence="1">
    <location>
        <begin position="33"/>
        <end position="56"/>
    </location>
</feature>
<keyword evidence="1" id="KW-1133">Transmembrane helix</keyword>
<sequence length="106" mass="12081">MQRGNQKRLNGLLRRYGRPLRRVVREFLRQDDAAFYSVELVLIGSIACISLVVGLAEYRNSLVQEYGDVSGAIVHLDQSFTFILTSSSGGGRQHFRLQRHNDVRKC</sequence>
<keyword evidence="3" id="KW-1185">Reference proteome</keyword>
<dbReference type="AlphaFoldDB" id="A0A5C6M0L3"/>
<evidence type="ECO:0000256" key="1">
    <source>
        <dbReference type="SAM" id="Phobius"/>
    </source>
</evidence>